<accession>A0A1E5SZ21</accession>
<protein>
    <submittedName>
        <fullName evidence="1">Uncharacterized protein</fullName>
    </submittedName>
</protein>
<dbReference type="AlphaFoldDB" id="A0A1E5SZ21"/>
<dbReference type="EMBL" id="MDGQ01000005">
    <property type="protein sequence ID" value="OEK04360.1"/>
    <property type="molecule type" value="Genomic_DNA"/>
</dbReference>
<reference evidence="1 2" key="1">
    <citation type="submission" date="2016-08" db="EMBL/GenBank/DDBJ databases">
        <title>Draft genome of Fabibacter sp. strain SK-8.</title>
        <authorList>
            <person name="Wong S.-K."/>
            <person name="Hamasaki K."/>
            <person name="Yoshizawa S."/>
        </authorList>
    </citation>
    <scope>NUCLEOTIDE SEQUENCE [LARGE SCALE GENOMIC DNA]</scope>
    <source>
        <strain evidence="1 2">SK-8</strain>
    </source>
</reference>
<proteinExistence type="predicted"/>
<dbReference type="STRING" id="1563681.BFP71_12825"/>
<gene>
    <name evidence="1" type="ORF">BFP71_12825</name>
</gene>
<dbReference type="Proteomes" id="UP000095552">
    <property type="component" value="Unassembled WGS sequence"/>
</dbReference>
<sequence>MTDKIIIGIEESSQNEIQLKTAEILSQLEIEQFKLNRFQRLTYPFSKTGTFWLPNNSSDQLRIRYALEVRSRLSILDQGKD</sequence>
<evidence type="ECO:0000313" key="1">
    <source>
        <dbReference type="EMBL" id="OEK04360.1"/>
    </source>
</evidence>
<organism evidence="1 2">
    <name type="scientific">Roseivirga misakiensis</name>
    <dbReference type="NCBI Taxonomy" id="1563681"/>
    <lineage>
        <taxon>Bacteria</taxon>
        <taxon>Pseudomonadati</taxon>
        <taxon>Bacteroidota</taxon>
        <taxon>Cytophagia</taxon>
        <taxon>Cytophagales</taxon>
        <taxon>Roseivirgaceae</taxon>
        <taxon>Roseivirga</taxon>
    </lineage>
</organism>
<comment type="caution">
    <text evidence="1">The sequence shown here is derived from an EMBL/GenBank/DDBJ whole genome shotgun (WGS) entry which is preliminary data.</text>
</comment>
<dbReference type="RefSeq" id="WP_069835865.1">
    <property type="nucleotide sequence ID" value="NZ_MDGQ01000005.1"/>
</dbReference>
<evidence type="ECO:0000313" key="2">
    <source>
        <dbReference type="Proteomes" id="UP000095552"/>
    </source>
</evidence>
<name>A0A1E5SZ21_9BACT</name>
<keyword evidence="2" id="KW-1185">Reference proteome</keyword>